<keyword evidence="2" id="KW-0732">Signal</keyword>
<evidence type="ECO:0000313" key="4">
    <source>
        <dbReference type="Proteomes" id="UP000619788"/>
    </source>
</evidence>
<gene>
    <name evidence="3" type="ORF">Psi01_81390</name>
</gene>
<dbReference type="AlphaFoldDB" id="A0A8J3SSC2"/>
<feature type="chain" id="PRO_5035308969" evidence="2">
    <location>
        <begin position="27"/>
        <end position="245"/>
    </location>
</feature>
<comment type="caution">
    <text evidence="3">The sequence shown here is derived from an EMBL/GenBank/DDBJ whole genome shotgun (WGS) entry which is preliminary data.</text>
</comment>
<dbReference type="EMBL" id="BOOJ01000086">
    <property type="protein sequence ID" value="GIH97509.1"/>
    <property type="molecule type" value="Genomic_DNA"/>
</dbReference>
<feature type="region of interest" description="Disordered" evidence="1">
    <location>
        <begin position="128"/>
        <end position="153"/>
    </location>
</feature>
<sequence>MKRVIKAAVAVAAFGLAAAICSPAQAQARDGADETFSDQGATGTVSMAIQGLSGGLFDSGAALSGLGSGQSTMAADGLTATGMESIRKLLGVSADQITWGAPARGVSDGTGPVGQTVDTTAGLVGTTADTLSSGGRLVENTQNSSEGLEGAGNQQGAVDGLVYGLNQAVPQGPGQGGSLAPLVGTVTPQEAAPVMDSVEPLTRSASIDELAPLVGSSGAKASDTAADVMDSLADTIGSATRKVTE</sequence>
<accession>A0A8J3SSC2</accession>
<protein>
    <submittedName>
        <fullName evidence="3">Uncharacterized protein</fullName>
    </submittedName>
</protein>
<organism evidence="3 4">
    <name type="scientific">Planobispora siamensis</name>
    <dbReference type="NCBI Taxonomy" id="936338"/>
    <lineage>
        <taxon>Bacteria</taxon>
        <taxon>Bacillati</taxon>
        <taxon>Actinomycetota</taxon>
        <taxon>Actinomycetes</taxon>
        <taxon>Streptosporangiales</taxon>
        <taxon>Streptosporangiaceae</taxon>
        <taxon>Planobispora</taxon>
    </lineage>
</organism>
<evidence type="ECO:0000313" key="3">
    <source>
        <dbReference type="EMBL" id="GIH97509.1"/>
    </source>
</evidence>
<evidence type="ECO:0000256" key="2">
    <source>
        <dbReference type="SAM" id="SignalP"/>
    </source>
</evidence>
<name>A0A8J3SSC2_9ACTN</name>
<dbReference type="Proteomes" id="UP000619788">
    <property type="component" value="Unassembled WGS sequence"/>
</dbReference>
<proteinExistence type="predicted"/>
<feature type="signal peptide" evidence="2">
    <location>
        <begin position="1"/>
        <end position="26"/>
    </location>
</feature>
<reference evidence="3 4" key="1">
    <citation type="submission" date="2021-01" db="EMBL/GenBank/DDBJ databases">
        <title>Whole genome shotgun sequence of Planobispora siamensis NBRC 107568.</title>
        <authorList>
            <person name="Komaki H."/>
            <person name="Tamura T."/>
        </authorList>
    </citation>
    <scope>NUCLEOTIDE SEQUENCE [LARGE SCALE GENOMIC DNA]</scope>
    <source>
        <strain evidence="3 4">NBRC 107568</strain>
    </source>
</reference>
<keyword evidence="4" id="KW-1185">Reference proteome</keyword>
<evidence type="ECO:0000256" key="1">
    <source>
        <dbReference type="SAM" id="MobiDB-lite"/>
    </source>
</evidence>